<feature type="non-terminal residue" evidence="2">
    <location>
        <position position="220"/>
    </location>
</feature>
<gene>
    <name evidence="2" type="ORF">IPOD504_LOCUS14864</name>
</gene>
<protein>
    <submittedName>
        <fullName evidence="2">Uncharacterized protein</fullName>
    </submittedName>
</protein>
<sequence>MMSLTDPRSCLQGVAVSPCAWGKHVVFAGSETITMAEMLGAETIDCFEYDIKVPEIVTTDEMAESGYQEGSETSFGDAKEGFGGEGFGGEGDSDSGVDGVSSGCSTVDDCPVVSINDVVAYYDVRPRRRHVPQLNFYHVDIERMAMDAVVQLPPQGASGQRVALDNVLKQSDSGISDAQRERRAAFCNLPCACVTFALITFAYGSEPRRAVSRIDCAVTP</sequence>
<evidence type="ECO:0000313" key="2">
    <source>
        <dbReference type="EMBL" id="CAH2070831.1"/>
    </source>
</evidence>
<evidence type="ECO:0000256" key="1">
    <source>
        <dbReference type="SAM" id="MobiDB-lite"/>
    </source>
</evidence>
<keyword evidence="3" id="KW-1185">Reference proteome</keyword>
<feature type="region of interest" description="Disordered" evidence="1">
    <location>
        <begin position="65"/>
        <end position="100"/>
    </location>
</feature>
<proteinExistence type="predicted"/>
<evidence type="ECO:0000313" key="3">
    <source>
        <dbReference type="Proteomes" id="UP000837857"/>
    </source>
</evidence>
<reference evidence="2" key="1">
    <citation type="submission" date="2022-03" db="EMBL/GenBank/DDBJ databases">
        <authorList>
            <person name="Martin H S."/>
        </authorList>
    </citation>
    <scope>NUCLEOTIDE SEQUENCE</scope>
</reference>
<dbReference type="EMBL" id="OW152818">
    <property type="protein sequence ID" value="CAH2070831.1"/>
    <property type="molecule type" value="Genomic_DNA"/>
</dbReference>
<accession>A0ABN8IXR5</accession>
<organism evidence="2 3">
    <name type="scientific">Iphiclides podalirius</name>
    <name type="common">scarce swallowtail</name>
    <dbReference type="NCBI Taxonomy" id="110791"/>
    <lineage>
        <taxon>Eukaryota</taxon>
        <taxon>Metazoa</taxon>
        <taxon>Ecdysozoa</taxon>
        <taxon>Arthropoda</taxon>
        <taxon>Hexapoda</taxon>
        <taxon>Insecta</taxon>
        <taxon>Pterygota</taxon>
        <taxon>Neoptera</taxon>
        <taxon>Endopterygota</taxon>
        <taxon>Lepidoptera</taxon>
        <taxon>Glossata</taxon>
        <taxon>Ditrysia</taxon>
        <taxon>Papilionoidea</taxon>
        <taxon>Papilionidae</taxon>
        <taxon>Papilioninae</taxon>
        <taxon>Iphiclides</taxon>
    </lineage>
</organism>
<dbReference type="Proteomes" id="UP000837857">
    <property type="component" value="Chromosome 6"/>
</dbReference>
<name>A0ABN8IXR5_9NEOP</name>